<gene>
    <name evidence="1" type="ORF">Solivirus1_60</name>
</gene>
<proteinExistence type="predicted"/>
<evidence type="ECO:0000313" key="1">
    <source>
        <dbReference type="EMBL" id="AYV85903.1"/>
    </source>
</evidence>
<sequence length="287" mass="33626">MEELLRSSVYLSYEILSQLDDEELEIIENSKEYKDIFTSVGTNAIYKLKFDKLPINRDEKRQIEGLQNRTKTSWKTIYNIVNSLLEGMRDGIEIKAIKADDSIPFEIMSILKVPLNLVPVDKQYIYPVIRFCLTQGSVGVLQYLLNSEQITIYDIRTEYAFIFNQKMIYTKLFKTIKFLIENKVIIPDTVFLMEIRYKYNNEDGNKLIKYLLELGIPKFTTADYWRAYHVKYNVDPNDPYEPAVDSSLAPRSYDKANQCQAITKIGTQCKRDAKIGHIYCRQHENMN</sequence>
<dbReference type="EMBL" id="MK072489">
    <property type="protein sequence ID" value="AYV85903.1"/>
    <property type="molecule type" value="Genomic_DNA"/>
</dbReference>
<name>A0A3G5AJB5_9VIRU</name>
<organism evidence="1">
    <name type="scientific">Solivirus sp</name>
    <dbReference type="NCBI Taxonomy" id="2487772"/>
    <lineage>
        <taxon>Viruses</taxon>
        <taxon>Pithoviruses</taxon>
    </lineage>
</organism>
<protein>
    <submittedName>
        <fullName evidence="1">Uncharacterized protein</fullName>
    </submittedName>
</protein>
<reference evidence="1" key="1">
    <citation type="submission" date="2018-10" db="EMBL/GenBank/DDBJ databases">
        <title>Hidden diversity of soil giant viruses.</title>
        <authorList>
            <person name="Schulz F."/>
            <person name="Alteio L."/>
            <person name="Goudeau D."/>
            <person name="Ryan E.M."/>
            <person name="Malmstrom R.R."/>
            <person name="Blanchard J."/>
            <person name="Woyke T."/>
        </authorList>
    </citation>
    <scope>NUCLEOTIDE SEQUENCE</scope>
    <source>
        <strain evidence="1">SOV1</strain>
    </source>
</reference>
<accession>A0A3G5AJB5</accession>